<dbReference type="PANTHER" id="PTHR46558">
    <property type="entry name" value="TRACRIPTIONAL REGULATORY PROTEIN-RELATED-RELATED"/>
    <property type="match status" value="1"/>
</dbReference>
<organism evidence="3 4">
    <name type="scientific">Eubacterium cellulosolvens (strain ATCC 43171 / JCM 9499 / 6)</name>
    <name type="common">Cillobacterium cellulosolvens</name>
    <dbReference type="NCBI Taxonomy" id="633697"/>
    <lineage>
        <taxon>Bacteria</taxon>
        <taxon>Bacillati</taxon>
        <taxon>Bacillota</taxon>
        <taxon>Clostridia</taxon>
        <taxon>Eubacteriales</taxon>
        <taxon>Eubacteriaceae</taxon>
        <taxon>Eubacterium</taxon>
    </lineage>
</organism>
<dbReference type="HOGENOM" id="CLU_066192_4_7_9"/>
<dbReference type="InterPro" id="IPR010982">
    <property type="entry name" value="Lambda_DNA-bd_dom_sf"/>
</dbReference>
<dbReference type="Proteomes" id="UP000005753">
    <property type="component" value="Chromosome"/>
</dbReference>
<evidence type="ECO:0000313" key="4">
    <source>
        <dbReference type="Proteomes" id="UP000005753"/>
    </source>
</evidence>
<keyword evidence="1" id="KW-0238">DNA-binding</keyword>
<dbReference type="OrthoDB" id="1766270at2"/>
<feature type="domain" description="HTH cro/C1-type" evidence="2">
    <location>
        <begin position="10"/>
        <end position="64"/>
    </location>
</feature>
<evidence type="ECO:0000259" key="2">
    <source>
        <dbReference type="PROSITE" id="PS50943"/>
    </source>
</evidence>
<sequence>MGNGVFASRIRKLRMDRGLTMERLSKDVKVSRSAVAMWESNGTVPRDDLLIKLSKYFGVSIDYLLGNEKMEDKGPESERLQYIQRSLGKLDETRLEKAEQMLSVMFDDIFDDEEGTDDI</sequence>
<protein>
    <submittedName>
        <fullName evidence="3">Putative transcriptional regulator</fullName>
    </submittedName>
</protein>
<dbReference type="AlphaFoldDB" id="I5AUD4"/>
<keyword evidence="4" id="KW-1185">Reference proteome</keyword>
<dbReference type="eggNOG" id="COG1396">
    <property type="taxonomic scope" value="Bacteria"/>
</dbReference>
<dbReference type="Gene3D" id="1.10.260.40">
    <property type="entry name" value="lambda repressor-like DNA-binding domains"/>
    <property type="match status" value="1"/>
</dbReference>
<dbReference type="CDD" id="cd00093">
    <property type="entry name" value="HTH_XRE"/>
    <property type="match status" value="1"/>
</dbReference>
<proteinExistence type="predicted"/>
<dbReference type="EMBL" id="CM001487">
    <property type="protein sequence ID" value="EIM57407.1"/>
    <property type="molecule type" value="Genomic_DNA"/>
</dbReference>
<dbReference type="Pfam" id="PF01381">
    <property type="entry name" value="HTH_3"/>
    <property type="match status" value="1"/>
</dbReference>
<dbReference type="InterPro" id="IPR001387">
    <property type="entry name" value="Cro/C1-type_HTH"/>
</dbReference>
<dbReference type="PROSITE" id="PS50943">
    <property type="entry name" value="HTH_CROC1"/>
    <property type="match status" value="1"/>
</dbReference>
<name>I5AUD4_EUBC6</name>
<dbReference type="GO" id="GO:0003677">
    <property type="term" value="F:DNA binding"/>
    <property type="evidence" value="ECO:0007669"/>
    <property type="project" value="UniProtKB-KW"/>
</dbReference>
<reference evidence="3 4" key="2">
    <citation type="submission" date="2012-02" db="EMBL/GenBank/DDBJ databases">
        <title>Improved High-Quality Draft sequence of Eubacterium cellulosolvens 6.</title>
        <authorList>
            <consortium name="US DOE Joint Genome Institute"/>
            <person name="Lucas S."/>
            <person name="Han J."/>
            <person name="Lapidus A."/>
            <person name="Cheng J.-F."/>
            <person name="Goodwin L."/>
            <person name="Pitluck S."/>
            <person name="Peters L."/>
            <person name="Mikhailova N."/>
            <person name="Gu W."/>
            <person name="Detter J.C."/>
            <person name="Han C."/>
            <person name="Tapia R."/>
            <person name="Land M."/>
            <person name="Hauser L."/>
            <person name="Kyrpides N."/>
            <person name="Ivanova N."/>
            <person name="Pagani I."/>
            <person name="Johnson E."/>
            <person name="Mukhopadhyay B."/>
            <person name="Anderson I."/>
            <person name="Woyke T."/>
        </authorList>
    </citation>
    <scope>NUCLEOTIDE SEQUENCE [LARGE SCALE GENOMIC DNA]</scope>
    <source>
        <strain evidence="3 4">6</strain>
    </source>
</reference>
<dbReference type="STRING" id="633697.EubceDRAFT1_1618"/>
<reference evidence="3 4" key="1">
    <citation type="submission" date="2010-08" db="EMBL/GenBank/DDBJ databases">
        <authorList>
            <consortium name="US DOE Joint Genome Institute (JGI-PGF)"/>
            <person name="Lucas S."/>
            <person name="Copeland A."/>
            <person name="Lapidus A."/>
            <person name="Cheng J.-F."/>
            <person name="Bruce D."/>
            <person name="Goodwin L."/>
            <person name="Pitluck S."/>
            <person name="Land M.L."/>
            <person name="Hauser L."/>
            <person name="Chang Y.-J."/>
            <person name="Anderson I.J."/>
            <person name="Johnson E."/>
            <person name="Mulhopadhyay B."/>
            <person name="Kyrpides N."/>
            <person name="Woyke T.J."/>
        </authorList>
    </citation>
    <scope>NUCLEOTIDE SEQUENCE [LARGE SCALE GENOMIC DNA]</scope>
    <source>
        <strain evidence="3 4">6</strain>
    </source>
</reference>
<dbReference type="SMART" id="SM00530">
    <property type="entry name" value="HTH_XRE"/>
    <property type="match status" value="1"/>
</dbReference>
<gene>
    <name evidence="3" type="ORF">EubceDRAFT1_1618</name>
</gene>
<accession>I5AUD4</accession>
<dbReference type="SUPFAM" id="SSF47413">
    <property type="entry name" value="lambda repressor-like DNA-binding domains"/>
    <property type="match status" value="1"/>
</dbReference>
<dbReference type="PANTHER" id="PTHR46558:SF11">
    <property type="entry name" value="HTH-TYPE TRANSCRIPTIONAL REGULATOR XRE"/>
    <property type="match status" value="1"/>
</dbReference>
<evidence type="ECO:0000256" key="1">
    <source>
        <dbReference type="ARBA" id="ARBA00023125"/>
    </source>
</evidence>
<evidence type="ECO:0000313" key="3">
    <source>
        <dbReference type="EMBL" id="EIM57407.1"/>
    </source>
</evidence>